<sequence>MAMAACSCCCHAMVGMPWYLWRTLRSTRRVRRVHCHDDDNVKEGGEGWDGSLSDFGWSSSKDEEEEGSTSTEGGEYGGHGGGRRERRNQDQMRRSLRLRLMSFRWV</sequence>
<reference evidence="2 3" key="2">
    <citation type="submission" date="2018-04" db="EMBL/GenBank/DDBJ databases">
        <title>OglaRS2 (Oryza glaberrima Reference Sequence Version 2).</title>
        <authorList>
            <person name="Zhang J."/>
            <person name="Kudrna D."/>
            <person name="Lee S."/>
            <person name="Talag J."/>
            <person name="Rajasekar S."/>
            <person name="Wing R.A."/>
        </authorList>
    </citation>
    <scope>NUCLEOTIDE SEQUENCE [LARGE SCALE GENOMIC DNA]</scope>
    <source>
        <strain evidence="2 3">cv. IRGC 96717</strain>
    </source>
</reference>
<evidence type="ECO:0000313" key="2">
    <source>
        <dbReference type="EnsemblPlants" id="ORGLA11G0000900.1"/>
    </source>
</evidence>
<dbReference type="AlphaFoldDB" id="I1QWW7"/>
<feature type="region of interest" description="Disordered" evidence="1">
    <location>
        <begin position="38"/>
        <end position="91"/>
    </location>
</feature>
<dbReference type="Gramene" id="ORGLA11G0000900.1">
    <property type="protein sequence ID" value="ORGLA11G0000900.1"/>
    <property type="gene ID" value="ORGLA11G0000900"/>
</dbReference>
<dbReference type="HOGENOM" id="CLU_2227376_0_0_1"/>
<dbReference type="EnsemblPlants" id="ORGLA11G0000900.1">
    <property type="protein sequence ID" value="ORGLA11G0000900.1"/>
    <property type="gene ID" value="ORGLA11G0000900"/>
</dbReference>
<proteinExistence type="predicted"/>
<evidence type="ECO:0000313" key="3">
    <source>
        <dbReference type="Proteomes" id="UP000007306"/>
    </source>
</evidence>
<name>I1QWW7_ORYGL</name>
<reference evidence="2" key="1">
    <citation type="submission" date="2015-06" db="UniProtKB">
        <authorList>
            <consortium name="EnsemblPlants"/>
        </authorList>
    </citation>
    <scope>IDENTIFICATION</scope>
</reference>
<dbReference type="Proteomes" id="UP000007306">
    <property type="component" value="Chromosome 11"/>
</dbReference>
<organism evidence="2 3">
    <name type="scientific">Oryza glaberrima</name>
    <name type="common">African rice</name>
    <dbReference type="NCBI Taxonomy" id="4538"/>
    <lineage>
        <taxon>Eukaryota</taxon>
        <taxon>Viridiplantae</taxon>
        <taxon>Streptophyta</taxon>
        <taxon>Embryophyta</taxon>
        <taxon>Tracheophyta</taxon>
        <taxon>Spermatophyta</taxon>
        <taxon>Magnoliopsida</taxon>
        <taxon>Liliopsida</taxon>
        <taxon>Poales</taxon>
        <taxon>Poaceae</taxon>
        <taxon>BOP clade</taxon>
        <taxon>Oryzoideae</taxon>
        <taxon>Oryzeae</taxon>
        <taxon>Oryzinae</taxon>
        <taxon>Oryza</taxon>
    </lineage>
</organism>
<accession>I1QWW7</accession>
<protein>
    <submittedName>
        <fullName evidence="2">Uncharacterized protein</fullName>
    </submittedName>
</protein>
<keyword evidence="3" id="KW-1185">Reference proteome</keyword>
<evidence type="ECO:0000256" key="1">
    <source>
        <dbReference type="SAM" id="MobiDB-lite"/>
    </source>
</evidence>